<name>A0ABT2YZA9_9RHOB</name>
<keyword evidence="3" id="KW-1185">Reference proteome</keyword>
<evidence type="ECO:0000313" key="3">
    <source>
        <dbReference type="Proteomes" id="UP001652503"/>
    </source>
</evidence>
<evidence type="ECO:0000313" key="2">
    <source>
        <dbReference type="EMBL" id="MCV2864199.1"/>
    </source>
</evidence>
<proteinExistence type="predicted"/>
<dbReference type="RefSeq" id="WP_263720691.1">
    <property type="nucleotide sequence ID" value="NZ_JAOWLA010000004.1"/>
</dbReference>
<dbReference type="PANTHER" id="PTHR43539">
    <property type="entry name" value="FLAVIN-BINDING MONOOXYGENASE-LIKE PROTEIN (AFU_ORTHOLOGUE AFUA_4G09220)"/>
    <property type="match status" value="1"/>
</dbReference>
<dbReference type="PRINTS" id="PR00368">
    <property type="entry name" value="FADPNR"/>
</dbReference>
<comment type="caution">
    <text evidence="2">The sequence shown here is derived from an EMBL/GenBank/DDBJ whole genome shotgun (WGS) entry which is preliminary data.</text>
</comment>
<dbReference type="InterPro" id="IPR050982">
    <property type="entry name" value="Auxin_biosynth/cation_transpt"/>
</dbReference>
<evidence type="ECO:0000256" key="1">
    <source>
        <dbReference type="ARBA" id="ARBA00023002"/>
    </source>
</evidence>
<accession>A0ABT2YZA9</accession>
<dbReference type="Pfam" id="PF13738">
    <property type="entry name" value="Pyr_redox_3"/>
    <property type="match status" value="1"/>
</dbReference>
<gene>
    <name evidence="2" type="ORF">OE647_05520</name>
</gene>
<dbReference type="SUPFAM" id="SSF51905">
    <property type="entry name" value="FAD/NAD(P)-binding domain"/>
    <property type="match status" value="1"/>
</dbReference>
<dbReference type="EMBL" id="JAOWLA010000004">
    <property type="protein sequence ID" value="MCV2864199.1"/>
    <property type="molecule type" value="Genomic_DNA"/>
</dbReference>
<dbReference type="Gene3D" id="3.50.50.60">
    <property type="entry name" value="FAD/NAD(P)-binding domain"/>
    <property type="match status" value="1"/>
</dbReference>
<reference evidence="2 3" key="1">
    <citation type="submission" date="2022-10" db="EMBL/GenBank/DDBJ databases">
        <title>Defluviimonas sp. nov., isolated from ocean surface water.</title>
        <authorList>
            <person name="He W."/>
            <person name="Wang L."/>
            <person name="Zhang D.-F."/>
        </authorList>
    </citation>
    <scope>NUCLEOTIDE SEQUENCE [LARGE SCALE GENOMIC DNA]</scope>
    <source>
        <strain evidence="2 3">WL0075</strain>
    </source>
</reference>
<dbReference type="PANTHER" id="PTHR43539:SF78">
    <property type="entry name" value="FLAVIN-CONTAINING MONOOXYGENASE"/>
    <property type="match status" value="1"/>
</dbReference>
<dbReference type="PRINTS" id="PR00411">
    <property type="entry name" value="PNDRDTASEI"/>
</dbReference>
<dbReference type="InterPro" id="IPR036188">
    <property type="entry name" value="FAD/NAD-bd_sf"/>
</dbReference>
<organism evidence="2 3">
    <name type="scientific">Albidovulum sediminicola</name>
    <dbReference type="NCBI Taxonomy" id="2984331"/>
    <lineage>
        <taxon>Bacteria</taxon>
        <taxon>Pseudomonadati</taxon>
        <taxon>Pseudomonadota</taxon>
        <taxon>Alphaproteobacteria</taxon>
        <taxon>Rhodobacterales</taxon>
        <taxon>Paracoccaceae</taxon>
        <taxon>Albidovulum</taxon>
    </lineage>
</organism>
<protein>
    <submittedName>
        <fullName evidence="2">NAD(P)/FAD-dependent oxidoreductase</fullName>
    </submittedName>
</protein>
<keyword evidence="1" id="KW-0560">Oxidoreductase</keyword>
<sequence>MSRSVDLIIIGAGPAGLALSWSMRQRGVDHLVLERGRVGERWHSERWPGLRLLTPNWMNALPGMATVGPVGGFMSASDFAGRLTRYGTRIAAPVVSGCAVQSVTQDGDGFRVLSTAGEWRCRALVIATGACDQAAIPDWASALPRQVWQVAPSHYRGPDSLPQGNVLVVGASATGAQLASEIQASGRKVTLSVGRHVRAPRRYRGRDVFDWLDGSGFLREARSRATSRPVALPSLQLVGRPDNRDIDLAMLAAQGVRIAGRALGVSQGRVRFAPTLATECAASEVRRRKLLTVIDRHIAGAGIEAPKDPQAWEARVPPVAQFAGADLPTQEIATVVWATGFRRSYPWLRVPVLDAAGEIVSDGGVTPVDGLFTLGLPFMRHRSSAFIHGFGRDAEAIASAISHHLDKCAARAA</sequence>
<dbReference type="Proteomes" id="UP001652503">
    <property type="component" value="Unassembled WGS sequence"/>
</dbReference>